<name>A0ABQ5GUR3_9ASTR</name>
<reference evidence="1" key="1">
    <citation type="journal article" date="2022" name="Int. J. Mol. Sci.">
        <title>Draft Genome of Tanacetum Coccineum: Genomic Comparison of Closely Related Tanacetum-Family Plants.</title>
        <authorList>
            <person name="Yamashiro T."/>
            <person name="Shiraishi A."/>
            <person name="Nakayama K."/>
            <person name="Satake H."/>
        </authorList>
    </citation>
    <scope>NUCLEOTIDE SEQUENCE</scope>
</reference>
<proteinExistence type="predicted"/>
<accession>A0ABQ5GUR3</accession>
<dbReference type="Proteomes" id="UP001151760">
    <property type="component" value="Unassembled WGS sequence"/>
</dbReference>
<protein>
    <submittedName>
        <fullName evidence="1">Uncharacterized protein</fullName>
    </submittedName>
</protein>
<gene>
    <name evidence="1" type="ORF">Tco_1045377</name>
</gene>
<evidence type="ECO:0000313" key="1">
    <source>
        <dbReference type="EMBL" id="GJT78652.1"/>
    </source>
</evidence>
<sequence length="191" mass="19874">MRALYSSHIACFQLGSRRAWNGDLGIGEEVITCKLYLGLAFTVPTLERVTIGCCEVGGGGGGGGRVIDGVGVVCGDDVDSGVGGVVCGFVCGFVCGVVYGVVCGGVCLGEVGGSSWSHEAEGKDNFVKCDMTRNDDFVGVEVKAPISMMIVSVPEKDRRCGTGDKFVRWKGVRVTKASKSAKVGVSGWFVE</sequence>
<reference evidence="1" key="2">
    <citation type="submission" date="2022-01" db="EMBL/GenBank/DDBJ databases">
        <authorList>
            <person name="Yamashiro T."/>
            <person name="Shiraishi A."/>
            <person name="Satake H."/>
            <person name="Nakayama K."/>
        </authorList>
    </citation>
    <scope>NUCLEOTIDE SEQUENCE</scope>
</reference>
<evidence type="ECO:0000313" key="2">
    <source>
        <dbReference type="Proteomes" id="UP001151760"/>
    </source>
</evidence>
<organism evidence="1 2">
    <name type="scientific">Tanacetum coccineum</name>
    <dbReference type="NCBI Taxonomy" id="301880"/>
    <lineage>
        <taxon>Eukaryota</taxon>
        <taxon>Viridiplantae</taxon>
        <taxon>Streptophyta</taxon>
        <taxon>Embryophyta</taxon>
        <taxon>Tracheophyta</taxon>
        <taxon>Spermatophyta</taxon>
        <taxon>Magnoliopsida</taxon>
        <taxon>eudicotyledons</taxon>
        <taxon>Gunneridae</taxon>
        <taxon>Pentapetalae</taxon>
        <taxon>asterids</taxon>
        <taxon>campanulids</taxon>
        <taxon>Asterales</taxon>
        <taxon>Asteraceae</taxon>
        <taxon>Asteroideae</taxon>
        <taxon>Anthemideae</taxon>
        <taxon>Anthemidinae</taxon>
        <taxon>Tanacetum</taxon>
    </lineage>
</organism>
<comment type="caution">
    <text evidence="1">The sequence shown here is derived from an EMBL/GenBank/DDBJ whole genome shotgun (WGS) entry which is preliminary data.</text>
</comment>
<keyword evidence="2" id="KW-1185">Reference proteome</keyword>
<dbReference type="EMBL" id="BQNB010018822">
    <property type="protein sequence ID" value="GJT78652.1"/>
    <property type="molecule type" value="Genomic_DNA"/>
</dbReference>